<evidence type="ECO:0000256" key="1">
    <source>
        <dbReference type="SAM" id="MobiDB-lite"/>
    </source>
</evidence>
<name>A0A1I4MKD5_9BACI</name>
<keyword evidence="2" id="KW-0472">Membrane</keyword>
<evidence type="ECO:0000313" key="3">
    <source>
        <dbReference type="EMBL" id="SFM03679.1"/>
    </source>
</evidence>
<feature type="region of interest" description="Disordered" evidence="1">
    <location>
        <begin position="100"/>
        <end position="143"/>
    </location>
</feature>
<dbReference type="EMBL" id="FOTY01000012">
    <property type="protein sequence ID" value="SFM03679.1"/>
    <property type="molecule type" value="Genomic_DNA"/>
</dbReference>
<keyword evidence="2" id="KW-1133">Transmembrane helix</keyword>
<keyword evidence="2" id="KW-0812">Transmembrane</keyword>
<accession>A0A1I4MKD5</accession>
<evidence type="ECO:0000256" key="2">
    <source>
        <dbReference type="SAM" id="Phobius"/>
    </source>
</evidence>
<dbReference type="AlphaFoldDB" id="A0A1I4MKD5"/>
<sequence>MQQKQNNKSSRGWTIGLIAGGVTTAAAVLALNKRTRTSIVRGTKQTASTVNHVSSFLSENREELISKMKGASNELSHLLQSASDDVQDIADRAGHLKETALSAKSQAEKTAREIKELNQEDSEQKQIEQAENVEKLPTKDDQS</sequence>
<gene>
    <name evidence="3" type="ORF">SAMN04488054_11243</name>
</gene>
<organism evidence="3 4">
    <name type="scientific">Salibacterium qingdaonense</name>
    <dbReference type="NCBI Taxonomy" id="266892"/>
    <lineage>
        <taxon>Bacteria</taxon>
        <taxon>Bacillati</taxon>
        <taxon>Bacillota</taxon>
        <taxon>Bacilli</taxon>
        <taxon>Bacillales</taxon>
        <taxon>Bacillaceae</taxon>
    </lineage>
</organism>
<reference evidence="3 4" key="1">
    <citation type="submission" date="2016-10" db="EMBL/GenBank/DDBJ databases">
        <authorList>
            <person name="de Groot N.N."/>
        </authorList>
    </citation>
    <scope>NUCLEOTIDE SEQUENCE [LARGE SCALE GENOMIC DNA]</scope>
    <source>
        <strain evidence="3 4">CGMCC 1.6134</strain>
    </source>
</reference>
<evidence type="ECO:0000313" key="4">
    <source>
        <dbReference type="Proteomes" id="UP000199668"/>
    </source>
</evidence>
<keyword evidence="4" id="KW-1185">Reference proteome</keyword>
<feature type="transmembrane region" description="Helical" evidence="2">
    <location>
        <begin position="12"/>
        <end position="31"/>
    </location>
</feature>
<proteinExistence type="predicted"/>
<dbReference type="STRING" id="266892.SAMN04488054_11243"/>
<protein>
    <submittedName>
        <fullName evidence="3">Uncharacterized protein</fullName>
    </submittedName>
</protein>
<dbReference type="Proteomes" id="UP000199668">
    <property type="component" value="Unassembled WGS sequence"/>
</dbReference>
<dbReference type="OrthoDB" id="2868833at2"/>
<dbReference type="RefSeq" id="WP_090927007.1">
    <property type="nucleotide sequence ID" value="NZ_FOTY01000012.1"/>
</dbReference>
<feature type="compositionally biased region" description="Basic and acidic residues" evidence="1">
    <location>
        <begin position="106"/>
        <end position="143"/>
    </location>
</feature>